<name>A0A5M8Q188_9LECA</name>
<gene>
    <name evidence="2" type="ORF">FRX48_00187</name>
</gene>
<dbReference type="PANTHER" id="PTHR44051:SF14">
    <property type="entry name" value="GLUTATHIONE S-TRANSFERASE II"/>
    <property type="match status" value="1"/>
</dbReference>
<dbReference type="GO" id="GO:0016740">
    <property type="term" value="F:transferase activity"/>
    <property type="evidence" value="ECO:0007669"/>
    <property type="project" value="UniProtKB-KW"/>
</dbReference>
<dbReference type="Gene3D" id="1.20.1050.10">
    <property type="match status" value="1"/>
</dbReference>
<dbReference type="EMBL" id="VXIT01000001">
    <property type="protein sequence ID" value="KAA6415472.1"/>
    <property type="molecule type" value="Genomic_DNA"/>
</dbReference>
<comment type="caution">
    <text evidence="2">The sequence shown here is derived from an EMBL/GenBank/DDBJ whole genome shotgun (WGS) entry which is preliminary data.</text>
</comment>
<organism evidence="2 3">
    <name type="scientific">Lasallia pustulata</name>
    <dbReference type="NCBI Taxonomy" id="136370"/>
    <lineage>
        <taxon>Eukaryota</taxon>
        <taxon>Fungi</taxon>
        <taxon>Dikarya</taxon>
        <taxon>Ascomycota</taxon>
        <taxon>Pezizomycotina</taxon>
        <taxon>Lecanoromycetes</taxon>
        <taxon>OSLEUM clade</taxon>
        <taxon>Umbilicariomycetidae</taxon>
        <taxon>Umbilicariales</taxon>
        <taxon>Umbilicariaceae</taxon>
        <taxon>Lasallia</taxon>
    </lineage>
</organism>
<proteinExistence type="predicted"/>
<keyword evidence="2" id="KW-0808">Transferase</keyword>
<dbReference type="AlphaFoldDB" id="A0A5M8Q188"/>
<dbReference type="SUPFAM" id="SSF47616">
    <property type="entry name" value="GST C-terminal domain-like"/>
    <property type="match status" value="1"/>
</dbReference>
<dbReference type="PROSITE" id="PS50405">
    <property type="entry name" value="GST_CTER"/>
    <property type="match status" value="1"/>
</dbReference>
<feature type="domain" description="GST C-terminal" evidence="1">
    <location>
        <begin position="1"/>
        <end position="104"/>
    </location>
</feature>
<dbReference type="InterPro" id="IPR010987">
    <property type="entry name" value="Glutathione-S-Trfase_C-like"/>
</dbReference>
<dbReference type="InterPro" id="IPR004046">
    <property type="entry name" value="GST_C"/>
</dbReference>
<reference evidence="2 3" key="1">
    <citation type="submission" date="2019-09" db="EMBL/GenBank/DDBJ databases">
        <title>The hologenome of the rock-dwelling lichen Lasallia pustulata.</title>
        <authorList>
            <person name="Greshake Tzovaras B."/>
            <person name="Segers F."/>
            <person name="Bicker A."/>
            <person name="Dal Grande F."/>
            <person name="Otte J."/>
            <person name="Hankeln T."/>
            <person name="Schmitt I."/>
            <person name="Ebersberger I."/>
        </authorList>
    </citation>
    <scope>NUCLEOTIDE SEQUENCE [LARGE SCALE GENOMIC DNA]</scope>
    <source>
        <strain evidence="2">A1-1</strain>
    </source>
</reference>
<dbReference type="Proteomes" id="UP000324767">
    <property type="component" value="Unassembled WGS sequence"/>
</dbReference>
<evidence type="ECO:0000259" key="1">
    <source>
        <dbReference type="PROSITE" id="PS50405"/>
    </source>
</evidence>
<dbReference type="InterPro" id="IPR036282">
    <property type="entry name" value="Glutathione-S-Trfase_C_sf"/>
</dbReference>
<accession>A0A5M8Q188</accession>
<dbReference type="Pfam" id="PF14497">
    <property type="entry name" value="GST_C_3"/>
    <property type="match status" value="1"/>
</dbReference>
<evidence type="ECO:0000313" key="2">
    <source>
        <dbReference type="EMBL" id="KAA6415472.1"/>
    </source>
</evidence>
<sequence length="104" mass="11810">MQGQVNWFKHYNAEKNDDALKRYTEQTYRCYMVLEGQVKKTGGKSILEGGFSAVDAHFYPWVVGHGYGGLELSKYPNVQKWLSAMGERPEVKAAYEKVSKGEKA</sequence>
<dbReference type="PANTHER" id="PTHR44051">
    <property type="entry name" value="GLUTATHIONE S-TRANSFERASE-RELATED"/>
    <property type="match status" value="1"/>
</dbReference>
<evidence type="ECO:0000313" key="3">
    <source>
        <dbReference type="Proteomes" id="UP000324767"/>
    </source>
</evidence>
<protein>
    <submittedName>
        <fullName evidence="2">Glutathione S-transferase</fullName>
    </submittedName>
</protein>
<dbReference type="OrthoDB" id="422574at2759"/>